<dbReference type="EMBL" id="JBELQB010000009">
    <property type="protein sequence ID" value="MFL9838281.1"/>
    <property type="molecule type" value="Genomic_DNA"/>
</dbReference>
<dbReference type="RefSeq" id="WP_408075252.1">
    <property type="nucleotide sequence ID" value="NZ_JBELQB010000009.1"/>
</dbReference>
<sequence length="197" mass="22056">MKKSLLLLCFLAFFTACSDDSETQSVGDDNQLPVGNKVVLLKVDLLTNTFEGGKELAFPENDAFTLIYDYNPPGDFGDITLIYEEVSEPIFAGGIVWAGMGEMTYPESIDAPETFSTINGTVTQPAESQFESYFNEEFNFYYDNIDYNGIWSSVSNLAVVKEYRESNPDSKVNLYLYTPSVGVGDPADWDWFVILKN</sequence>
<keyword evidence="1" id="KW-0732">Signal</keyword>
<dbReference type="PROSITE" id="PS51257">
    <property type="entry name" value="PROKAR_LIPOPROTEIN"/>
    <property type="match status" value="1"/>
</dbReference>
<comment type="caution">
    <text evidence="2">The sequence shown here is derived from an EMBL/GenBank/DDBJ whole genome shotgun (WGS) entry which is preliminary data.</text>
</comment>
<protein>
    <recommendedName>
        <fullName evidence="4">DUF5017 domain-containing protein</fullName>
    </recommendedName>
</protein>
<evidence type="ECO:0000313" key="3">
    <source>
        <dbReference type="Proteomes" id="UP001629059"/>
    </source>
</evidence>
<dbReference type="Proteomes" id="UP001629059">
    <property type="component" value="Unassembled WGS sequence"/>
</dbReference>
<gene>
    <name evidence="2" type="ORF">ABS768_12270</name>
</gene>
<organism evidence="2 3">
    <name type="scientific">Flavobacterium rhizophilum</name>
    <dbReference type="NCBI Taxonomy" id="3163296"/>
    <lineage>
        <taxon>Bacteria</taxon>
        <taxon>Pseudomonadati</taxon>
        <taxon>Bacteroidota</taxon>
        <taxon>Flavobacteriia</taxon>
        <taxon>Flavobacteriales</taxon>
        <taxon>Flavobacteriaceae</taxon>
        <taxon>Flavobacterium</taxon>
    </lineage>
</organism>
<evidence type="ECO:0008006" key="4">
    <source>
        <dbReference type="Google" id="ProtNLM"/>
    </source>
</evidence>
<keyword evidence="3" id="KW-1185">Reference proteome</keyword>
<name>A0ABW8YDH4_9FLAO</name>
<accession>A0ABW8YDH4</accession>
<evidence type="ECO:0000313" key="2">
    <source>
        <dbReference type="EMBL" id="MFL9838281.1"/>
    </source>
</evidence>
<feature type="signal peptide" evidence="1">
    <location>
        <begin position="1"/>
        <end position="18"/>
    </location>
</feature>
<evidence type="ECO:0000256" key="1">
    <source>
        <dbReference type="SAM" id="SignalP"/>
    </source>
</evidence>
<feature type="chain" id="PRO_5046599331" description="DUF5017 domain-containing protein" evidence="1">
    <location>
        <begin position="19"/>
        <end position="197"/>
    </location>
</feature>
<reference evidence="2 3" key="1">
    <citation type="submission" date="2024-06" db="EMBL/GenBank/DDBJ databases">
        <authorList>
            <person name="Kaempfer P."/>
            <person name="Viver T."/>
        </authorList>
    </citation>
    <scope>NUCLEOTIDE SEQUENCE [LARGE SCALE GENOMIC DNA]</scope>
    <source>
        <strain evidence="2 3">ST-75</strain>
    </source>
</reference>
<proteinExistence type="predicted"/>